<comment type="caution">
    <text evidence="2">The sequence shown here is derived from an EMBL/GenBank/DDBJ whole genome shotgun (WGS) entry which is preliminary data.</text>
</comment>
<keyword evidence="1" id="KW-1133">Transmembrane helix</keyword>
<protein>
    <submittedName>
        <fullName evidence="2">Uncharacterized protein</fullName>
    </submittedName>
</protein>
<keyword evidence="3" id="KW-1185">Reference proteome</keyword>
<evidence type="ECO:0000313" key="2">
    <source>
        <dbReference type="EMBL" id="PHQ48573.1"/>
    </source>
</evidence>
<evidence type="ECO:0000256" key="1">
    <source>
        <dbReference type="SAM" id="Phobius"/>
    </source>
</evidence>
<organism evidence="2 3">
    <name type="scientific">Streptomyces cinnamoneus</name>
    <name type="common">Streptoverticillium cinnamoneum</name>
    <dbReference type="NCBI Taxonomy" id="53446"/>
    <lineage>
        <taxon>Bacteria</taxon>
        <taxon>Bacillati</taxon>
        <taxon>Actinomycetota</taxon>
        <taxon>Actinomycetes</taxon>
        <taxon>Kitasatosporales</taxon>
        <taxon>Streptomycetaceae</taxon>
        <taxon>Streptomyces</taxon>
        <taxon>Streptomyces cinnamoneus group</taxon>
    </lineage>
</organism>
<feature type="transmembrane region" description="Helical" evidence="1">
    <location>
        <begin position="43"/>
        <end position="64"/>
    </location>
</feature>
<keyword evidence="1" id="KW-0812">Transmembrane</keyword>
<accession>A0A2G1XBG1</accession>
<evidence type="ECO:0000313" key="3">
    <source>
        <dbReference type="Proteomes" id="UP000222531"/>
    </source>
</evidence>
<keyword evidence="1" id="KW-0472">Membrane</keyword>
<dbReference type="EMBL" id="NHZO01000162">
    <property type="protein sequence ID" value="PHQ48573.1"/>
    <property type="molecule type" value="Genomic_DNA"/>
</dbReference>
<proteinExistence type="predicted"/>
<dbReference type="AlphaFoldDB" id="A0A2G1XBG1"/>
<dbReference type="RefSeq" id="WP_099202183.1">
    <property type="nucleotide sequence ID" value="NZ_JBIRXA010000009.1"/>
</dbReference>
<name>A0A2G1XBG1_STRCJ</name>
<gene>
    <name evidence="2" type="ORF">BLA24_29950</name>
</gene>
<dbReference type="OrthoDB" id="4260483at2"/>
<sequence>MKSLLNVASFVLIAGGASGLLHEWLGWFRLFGFLRWLSPDGYEVYTYVVLVALGVVLGAVNASLTREPSATGASRQGPSH</sequence>
<reference evidence="2 3" key="1">
    <citation type="journal article" date="2017" name="Biochemistry">
        <title>Identification of the Biosynthetic Pathway for the Antibiotic Bicyclomycin.</title>
        <authorList>
            <person name="Patteson J."/>
            <person name="Cai W."/>
            <person name="Johnson R.A."/>
            <person name="Santa Maria K."/>
            <person name="Li B."/>
        </authorList>
    </citation>
    <scope>NUCLEOTIDE SEQUENCE [LARGE SCALE GENOMIC DNA]</scope>
    <source>
        <strain evidence="2 3">ATCC 21532</strain>
    </source>
</reference>
<dbReference type="Proteomes" id="UP000222531">
    <property type="component" value="Unassembled WGS sequence"/>
</dbReference>